<accession>A0ABU9N7Y1</accession>
<proteinExistence type="predicted"/>
<keyword evidence="1" id="KW-0472">Membrane</keyword>
<feature type="transmembrane region" description="Helical" evidence="1">
    <location>
        <begin position="102"/>
        <end position="121"/>
    </location>
</feature>
<gene>
    <name evidence="2" type="ORF">WFZ85_14370</name>
</gene>
<evidence type="ECO:0000313" key="2">
    <source>
        <dbReference type="EMBL" id="MEM0543804.1"/>
    </source>
</evidence>
<organism evidence="2 3">
    <name type="scientific">Flavobacterium aureirubrum</name>
    <dbReference type="NCBI Taxonomy" id="3133147"/>
    <lineage>
        <taxon>Bacteria</taxon>
        <taxon>Pseudomonadati</taxon>
        <taxon>Bacteroidota</taxon>
        <taxon>Flavobacteriia</taxon>
        <taxon>Flavobacteriales</taxon>
        <taxon>Flavobacteriaceae</taxon>
        <taxon>Flavobacterium</taxon>
    </lineage>
</organism>
<evidence type="ECO:0000313" key="3">
    <source>
        <dbReference type="Proteomes" id="UP001460072"/>
    </source>
</evidence>
<dbReference type="Proteomes" id="UP001460072">
    <property type="component" value="Unassembled WGS sequence"/>
</dbReference>
<feature type="transmembrane region" description="Helical" evidence="1">
    <location>
        <begin position="32"/>
        <end position="53"/>
    </location>
</feature>
<comment type="caution">
    <text evidence="2">The sequence shown here is derived from an EMBL/GenBank/DDBJ whole genome shotgun (WGS) entry which is preliminary data.</text>
</comment>
<keyword evidence="1" id="KW-1133">Transmembrane helix</keyword>
<name>A0ABU9N7Y1_9FLAO</name>
<reference evidence="2 3" key="1">
    <citation type="submission" date="2024-03" db="EMBL/GenBank/DDBJ databases">
        <title>Two novel species of the genus Flavobacterium exhibiting potentially degradation of complex polysaccharides.</title>
        <authorList>
            <person name="Lian X."/>
        </authorList>
    </citation>
    <scope>NUCLEOTIDE SEQUENCE [LARGE SCALE GENOMIC DNA]</scope>
    <source>
        <strain evidence="3">j3</strain>
    </source>
</reference>
<dbReference type="RefSeq" id="WP_342696980.1">
    <property type="nucleotide sequence ID" value="NZ_JBCGDO010000027.1"/>
</dbReference>
<feature type="transmembrane region" description="Helical" evidence="1">
    <location>
        <begin position="65"/>
        <end position="82"/>
    </location>
</feature>
<keyword evidence="1" id="KW-0812">Transmembrane</keyword>
<evidence type="ECO:0000256" key="1">
    <source>
        <dbReference type="SAM" id="Phobius"/>
    </source>
</evidence>
<keyword evidence="3" id="KW-1185">Reference proteome</keyword>
<protein>
    <submittedName>
        <fullName evidence="2">Uncharacterized protein</fullName>
    </submittedName>
</protein>
<dbReference type="EMBL" id="JBCGDO010000027">
    <property type="protein sequence ID" value="MEM0543804.1"/>
    <property type="molecule type" value="Genomic_DNA"/>
</dbReference>
<sequence>MRRILKFVENFADWMYSTSYYQNVVKVGNPQMYVYSFLAFIYNNLCVFLWNMISILFEIKPLKPIWLVIFLLIVMATLFYFYDVKKVKNKIKIVTGKYDSIVLSIIFFISAILSFGSYAYLCK</sequence>